<gene>
    <name evidence="1" type="ORF">GCM10009809_16400</name>
</gene>
<dbReference type="Gene3D" id="3.50.50.60">
    <property type="entry name" value="FAD/NAD(P)-binding domain"/>
    <property type="match status" value="1"/>
</dbReference>
<dbReference type="EMBL" id="BAAAPM010000003">
    <property type="protein sequence ID" value="GAA1721463.1"/>
    <property type="molecule type" value="Genomic_DNA"/>
</dbReference>
<accession>A0ABN2JAR4</accession>
<dbReference type="InterPro" id="IPR036188">
    <property type="entry name" value="FAD/NAD-bd_sf"/>
</dbReference>
<dbReference type="Proteomes" id="UP001501138">
    <property type="component" value="Unassembled WGS sequence"/>
</dbReference>
<dbReference type="SUPFAM" id="SSF51905">
    <property type="entry name" value="FAD/NAD(P)-binding domain"/>
    <property type="match status" value="1"/>
</dbReference>
<evidence type="ECO:0000313" key="1">
    <source>
        <dbReference type="EMBL" id="GAA1721463.1"/>
    </source>
</evidence>
<keyword evidence="2" id="KW-1185">Reference proteome</keyword>
<organism evidence="1 2">
    <name type="scientific">Isoptericola hypogeus</name>
    <dbReference type="NCBI Taxonomy" id="300179"/>
    <lineage>
        <taxon>Bacteria</taxon>
        <taxon>Bacillati</taxon>
        <taxon>Actinomycetota</taxon>
        <taxon>Actinomycetes</taxon>
        <taxon>Micrococcales</taxon>
        <taxon>Promicromonosporaceae</taxon>
        <taxon>Isoptericola</taxon>
    </lineage>
</organism>
<protein>
    <submittedName>
        <fullName evidence="1">NAD(P)/FAD-dependent oxidoreductase</fullName>
    </submittedName>
</protein>
<dbReference type="RefSeq" id="WP_344247461.1">
    <property type="nucleotide sequence ID" value="NZ_BAAAPM010000003.1"/>
</dbReference>
<evidence type="ECO:0000313" key="2">
    <source>
        <dbReference type="Proteomes" id="UP001501138"/>
    </source>
</evidence>
<dbReference type="Pfam" id="PF13450">
    <property type="entry name" value="NAD_binding_8"/>
    <property type="match status" value="1"/>
</dbReference>
<name>A0ABN2JAR4_9MICO</name>
<sequence length="461" mass="48918">MVRTIETDYLVVGAGAAGMAFADALVDADPGSHVTLADRRAAPGGHWLDAYPFVRLHQASQLYGVASTRLGGGQVQESGPERGLHERATGPQVCDYYARVLAGRLLPTGRVELLGGHEYSGGRLVDVGSGRDVDVRVRRHVVDARYLAPSVPALSPAPFAVDDGARAVAVGSLPEVADADRYVIVGAGKTATDAIVWLLGRGLDPGAICWVRPRDPWMFDRACIQPDPAVFLAMATDLMTAAADAKAPDELFRRLEDAGIMLRVDPAVTPTMARTPTLGRWELDLLRSVTDVVRLGHLHRVTPGRLELDDGEVAVAPGAVVVHCAAYGLQRRPSVPVWGGTITLQPVRAGFPCFGAALIGYVEGTRPDRPAAEKNRLCRATGYWSTPTDWVTEQAAGARSAAAFMAEPDVAAWAHATLLNPARVPPEEAARAEVRDVVARFKQHAAAGIAGLERLGLAATG</sequence>
<reference evidence="1 2" key="1">
    <citation type="journal article" date="2019" name="Int. J. Syst. Evol. Microbiol.">
        <title>The Global Catalogue of Microorganisms (GCM) 10K type strain sequencing project: providing services to taxonomists for standard genome sequencing and annotation.</title>
        <authorList>
            <consortium name="The Broad Institute Genomics Platform"/>
            <consortium name="The Broad Institute Genome Sequencing Center for Infectious Disease"/>
            <person name="Wu L."/>
            <person name="Ma J."/>
        </authorList>
    </citation>
    <scope>NUCLEOTIDE SEQUENCE [LARGE SCALE GENOMIC DNA]</scope>
    <source>
        <strain evidence="1 2">JCM 15589</strain>
    </source>
</reference>
<proteinExistence type="predicted"/>
<comment type="caution">
    <text evidence="1">The sequence shown here is derived from an EMBL/GenBank/DDBJ whole genome shotgun (WGS) entry which is preliminary data.</text>
</comment>